<accession>A0AAD7T1M6</accession>
<evidence type="ECO:0000313" key="2">
    <source>
        <dbReference type="Proteomes" id="UP001221898"/>
    </source>
</evidence>
<organism evidence="1 2">
    <name type="scientific">Aldrovandia affinis</name>
    <dbReference type="NCBI Taxonomy" id="143900"/>
    <lineage>
        <taxon>Eukaryota</taxon>
        <taxon>Metazoa</taxon>
        <taxon>Chordata</taxon>
        <taxon>Craniata</taxon>
        <taxon>Vertebrata</taxon>
        <taxon>Euteleostomi</taxon>
        <taxon>Actinopterygii</taxon>
        <taxon>Neopterygii</taxon>
        <taxon>Teleostei</taxon>
        <taxon>Notacanthiformes</taxon>
        <taxon>Halosauridae</taxon>
        <taxon>Aldrovandia</taxon>
    </lineage>
</organism>
<dbReference type="Proteomes" id="UP001221898">
    <property type="component" value="Unassembled WGS sequence"/>
</dbReference>
<evidence type="ECO:0000313" key="1">
    <source>
        <dbReference type="EMBL" id="KAJ8412733.1"/>
    </source>
</evidence>
<protein>
    <submittedName>
        <fullName evidence="1">Uncharacterized protein</fullName>
    </submittedName>
</protein>
<keyword evidence="2" id="KW-1185">Reference proteome</keyword>
<dbReference type="EMBL" id="JAINUG010000018">
    <property type="protein sequence ID" value="KAJ8412733.1"/>
    <property type="molecule type" value="Genomic_DNA"/>
</dbReference>
<dbReference type="AlphaFoldDB" id="A0AAD7T1M6"/>
<gene>
    <name evidence="1" type="ORF">AAFF_G00116840</name>
</gene>
<comment type="caution">
    <text evidence="1">The sequence shown here is derived from an EMBL/GenBank/DDBJ whole genome shotgun (WGS) entry which is preliminary data.</text>
</comment>
<name>A0AAD7T1M6_9TELE</name>
<reference evidence="1" key="1">
    <citation type="journal article" date="2023" name="Science">
        <title>Genome structures resolve the early diversification of teleost fishes.</title>
        <authorList>
            <person name="Parey E."/>
            <person name="Louis A."/>
            <person name="Montfort J."/>
            <person name="Bouchez O."/>
            <person name="Roques C."/>
            <person name="Iampietro C."/>
            <person name="Lluch J."/>
            <person name="Castinel A."/>
            <person name="Donnadieu C."/>
            <person name="Desvignes T."/>
            <person name="Floi Bucao C."/>
            <person name="Jouanno E."/>
            <person name="Wen M."/>
            <person name="Mejri S."/>
            <person name="Dirks R."/>
            <person name="Jansen H."/>
            <person name="Henkel C."/>
            <person name="Chen W.J."/>
            <person name="Zahm M."/>
            <person name="Cabau C."/>
            <person name="Klopp C."/>
            <person name="Thompson A.W."/>
            <person name="Robinson-Rechavi M."/>
            <person name="Braasch I."/>
            <person name="Lecointre G."/>
            <person name="Bobe J."/>
            <person name="Postlethwait J.H."/>
            <person name="Berthelot C."/>
            <person name="Roest Crollius H."/>
            <person name="Guiguen Y."/>
        </authorList>
    </citation>
    <scope>NUCLEOTIDE SEQUENCE</scope>
    <source>
        <strain evidence="1">NC1722</strain>
    </source>
</reference>
<proteinExistence type="predicted"/>
<sequence length="106" mass="12545">MERLKTCILTRKQELHDTCEWLQLARFKAAELTFIWQYVQVMEPLAKVLDVLQSDKMAYSGGLVPTIEILLEKMKRIRHEFNLHYYGPMVMTHRARKLESHGPAWS</sequence>